<dbReference type="RefSeq" id="WP_183544728.1">
    <property type="nucleotide sequence ID" value="NZ_BMQT01000002.1"/>
</dbReference>
<proteinExistence type="predicted"/>
<feature type="transmembrane region" description="Helical" evidence="2">
    <location>
        <begin position="162"/>
        <end position="178"/>
    </location>
</feature>
<keyword evidence="2" id="KW-1133">Transmembrane helix</keyword>
<sequence>MNDTTGDTARSRVERRVADTPTSDLTAAKLDEIVLEETATGESLKALFRDAEETRFAIEGGTRAALNAGTSLNCFGLLAVVAAAGAWGGVFGRYESPGWTWMLPALAPVVAAAALIVAVFSFGRPATRMASGSVTIGFALISVAGGITLFASDLEPWEQRSILASIAVGGAAVVWLRITRIRNTDASRDLELALLRARREARALLEEERAKFLPRLDRTLESVRADLSELDALWTFAADCAAKRGVKDLDRANGPVGASKLTLILSIPWDHNDVAGKRAEADWEKRVRPQ</sequence>
<dbReference type="EMBL" id="JACHXG010000004">
    <property type="protein sequence ID" value="MBB3089040.1"/>
    <property type="molecule type" value="Genomic_DNA"/>
</dbReference>
<feature type="transmembrane region" description="Helical" evidence="2">
    <location>
        <begin position="129"/>
        <end position="150"/>
    </location>
</feature>
<evidence type="ECO:0000313" key="3">
    <source>
        <dbReference type="EMBL" id="MBB3089040.1"/>
    </source>
</evidence>
<keyword evidence="2" id="KW-0472">Membrane</keyword>
<evidence type="ECO:0000256" key="2">
    <source>
        <dbReference type="SAM" id="Phobius"/>
    </source>
</evidence>
<accession>A0A7W5A3Z0</accession>
<feature type="compositionally biased region" description="Basic and acidic residues" evidence="1">
    <location>
        <begin position="9"/>
        <end position="18"/>
    </location>
</feature>
<feature type="transmembrane region" description="Helical" evidence="2">
    <location>
        <begin position="64"/>
        <end position="87"/>
    </location>
</feature>
<organism evidence="3 4">
    <name type="scientific">Nocardioides albus</name>
    <dbReference type="NCBI Taxonomy" id="1841"/>
    <lineage>
        <taxon>Bacteria</taxon>
        <taxon>Bacillati</taxon>
        <taxon>Actinomycetota</taxon>
        <taxon>Actinomycetes</taxon>
        <taxon>Propionibacteriales</taxon>
        <taxon>Nocardioidaceae</taxon>
        <taxon>Nocardioides</taxon>
    </lineage>
</organism>
<comment type="caution">
    <text evidence="3">The sequence shown here is derived from an EMBL/GenBank/DDBJ whole genome shotgun (WGS) entry which is preliminary data.</text>
</comment>
<reference evidence="3 4" key="1">
    <citation type="submission" date="2020-08" db="EMBL/GenBank/DDBJ databases">
        <title>Genomic Encyclopedia of Type Strains, Phase III (KMG-III): the genomes of soil and plant-associated and newly described type strains.</title>
        <authorList>
            <person name="Whitman W."/>
        </authorList>
    </citation>
    <scope>NUCLEOTIDE SEQUENCE [LARGE SCALE GENOMIC DNA]</scope>
    <source>
        <strain evidence="3 4">CECT 3302</strain>
    </source>
</reference>
<dbReference type="AlphaFoldDB" id="A0A7W5A3Z0"/>
<evidence type="ECO:0000313" key="4">
    <source>
        <dbReference type="Proteomes" id="UP000577707"/>
    </source>
</evidence>
<evidence type="ECO:0000256" key="1">
    <source>
        <dbReference type="SAM" id="MobiDB-lite"/>
    </source>
</evidence>
<keyword evidence="2" id="KW-0812">Transmembrane</keyword>
<feature type="region of interest" description="Disordered" evidence="1">
    <location>
        <begin position="1"/>
        <end position="20"/>
    </location>
</feature>
<name>A0A7W5A3Z0_9ACTN</name>
<dbReference type="Proteomes" id="UP000577707">
    <property type="component" value="Unassembled WGS sequence"/>
</dbReference>
<protein>
    <submittedName>
        <fullName evidence="3">Uncharacterized protein</fullName>
    </submittedName>
</protein>
<keyword evidence="4" id="KW-1185">Reference proteome</keyword>
<gene>
    <name evidence="3" type="ORF">FHS12_001986</name>
</gene>
<feature type="transmembrane region" description="Helical" evidence="2">
    <location>
        <begin position="99"/>
        <end position="122"/>
    </location>
</feature>